<keyword evidence="2" id="KW-0732">Signal</keyword>
<comment type="similarity">
    <text evidence="1">Belongs to the UPF0065 (bug) family.</text>
</comment>
<sequence length="322" mass="33910">MNRFFASMLLVVASVLAANAAAQARFPSKTIGIVVPTTPGGGSDQIARLIAAKLTEQAAWTVTVVNRPGASGTLALGEVAGLKSDGHELVIGLGSNMTFAPALMKLSFDPVGDLVPVAFLADSPLVALVAETSPYKTWKEFVDAACRSVRRFTYGTTGNGTSPHVTAERLRLDHGVRIVHVPYKGSPLAMSDLAGGHIDMTFASLGAALPLLRSGKLRALAITTAERSSALASVPTFAELGYANFEQPEWYGLFAPRGIPSAIADEINAEVNNVLALPKVRTAALAQGYQTRPESRRAFSKMVQADVRASKAVVLRAGIKID</sequence>
<dbReference type="CDD" id="cd07012">
    <property type="entry name" value="PBP2_Bug_TTT"/>
    <property type="match status" value="1"/>
</dbReference>
<dbReference type="InterPro" id="IPR005064">
    <property type="entry name" value="BUG"/>
</dbReference>
<dbReference type="Gene3D" id="3.40.190.10">
    <property type="entry name" value="Periplasmic binding protein-like II"/>
    <property type="match status" value="1"/>
</dbReference>
<dbReference type="SUPFAM" id="SSF53850">
    <property type="entry name" value="Periplasmic binding protein-like II"/>
    <property type="match status" value="1"/>
</dbReference>
<dbReference type="PIRSF" id="PIRSF017082">
    <property type="entry name" value="YflP"/>
    <property type="match status" value="1"/>
</dbReference>
<dbReference type="Pfam" id="PF03401">
    <property type="entry name" value="TctC"/>
    <property type="match status" value="1"/>
</dbReference>
<evidence type="ECO:0000313" key="3">
    <source>
        <dbReference type="EMBL" id="MDZ5460528.1"/>
    </source>
</evidence>
<proteinExistence type="inferred from homology"/>
<dbReference type="PANTHER" id="PTHR42928">
    <property type="entry name" value="TRICARBOXYLATE-BINDING PROTEIN"/>
    <property type="match status" value="1"/>
</dbReference>
<evidence type="ECO:0000256" key="1">
    <source>
        <dbReference type="ARBA" id="ARBA00006987"/>
    </source>
</evidence>
<accession>A0ABU5INQ1</accession>
<dbReference type="InterPro" id="IPR042100">
    <property type="entry name" value="Bug_dom1"/>
</dbReference>
<evidence type="ECO:0000256" key="2">
    <source>
        <dbReference type="SAM" id="SignalP"/>
    </source>
</evidence>
<organism evidence="3 4">
    <name type="scientific">Azohydromonas lata</name>
    <dbReference type="NCBI Taxonomy" id="45677"/>
    <lineage>
        <taxon>Bacteria</taxon>
        <taxon>Pseudomonadati</taxon>
        <taxon>Pseudomonadota</taxon>
        <taxon>Betaproteobacteria</taxon>
        <taxon>Burkholderiales</taxon>
        <taxon>Sphaerotilaceae</taxon>
        <taxon>Azohydromonas</taxon>
    </lineage>
</organism>
<name>A0ABU5INQ1_9BURK</name>
<protein>
    <submittedName>
        <fullName evidence="3">Tripartite tricarboxylate transporter substrate binding protein</fullName>
    </submittedName>
</protein>
<dbReference type="PANTHER" id="PTHR42928:SF5">
    <property type="entry name" value="BLR1237 PROTEIN"/>
    <property type="match status" value="1"/>
</dbReference>
<keyword evidence="4" id="KW-1185">Reference proteome</keyword>
<reference evidence="3 4" key="1">
    <citation type="submission" date="2023-11" db="EMBL/GenBank/DDBJ databases">
        <title>Draft genome of Azohydromonas lata strain H1 (DSM1123), a polyhydroxyalkanoate producer.</title>
        <authorList>
            <person name="Traversa D."/>
            <person name="D'Addabbo P."/>
            <person name="Pazzani C."/>
            <person name="Manzari C."/>
            <person name="Chiara M."/>
            <person name="Scrascia M."/>
        </authorList>
    </citation>
    <scope>NUCLEOTIDE SEQUENCE [LARGE SCALE GENOMIC DNA]</scope>
    <source>
        <strain evidence="3 4">H1</strain>
    </source>
</reference>
<dbReference type="Gene3D" id="3.40.190.150">
    <property type="entry name" value="Bordetella uptake gene, domain 1"/>
    <property type="match status" value="1"/>
</dbReference>
<feature type="signal peptide" evidence="2">
    <location>
        <begin position="1"/>
        <end position="24"/>
    </location>
</feature>
<gene>
    <name evidence="3" type="ORF">SM757_28500</name>
</gene>
<comment type="caution">
    <text evidence="3">The sequence shown here is derived from an EMBL/GenBank/DDBJ whole genome shotgun (WGS) entry which is preliminary data.</text>
</comment>
<dbReference type="RefSeq" id="WP_322467950.1">
    <property type="nucleotide sequence ID" value="NZ_JAXOJX010000072.1"/>
</dbReference>
<feature type="chain" id="PRO_5045647538" evidence="2">
    <location>
        <begin position="25"/>
        <end position="322"/>
    </location>
</feature>
<evidence type="ECO:0000313" key="4">
    <source>
        <dbReference type="Proteomes" id="UP001293718"/>
    </source>
</evidence>
<dbReference type="EMBL" id="JAXOJX010000072">
    <property type="protein sequence ID" value="MDZ5460528.1"/>
    <property type="molecule type" value="Genomic_DNA"/>
</dbReference>
<dbReference type="Proteomes" id="UP001293718">
    <property type="component" value="Unassembled WGS sequence"/>
</dbReference>